<gene>
    <name evidence="2" type="ORF">SKAU_G00313650</name>
</gene>
<dbReference type="AlphaFoldDB" id="A0A9Q1IKJ3"/>
<evidence type="ECO:0000313" key="3">
    <source>
        <dbReference type="Proteomes" id="UP001152622"/>
    </source>
</evidence>
<accession>A0A9Q1IKJ3</accession>
<reference evidence="2" key="1">
    <citation type="journal article" date="2023" name="Science">
        <title>Genome structures resolve the early diversification of teleost fishes.</title>
        <authorList>
            <person name="Parey E."/>
            <person name="Louis A."/>
            <person name="Montfort J."/>
            <person name="Bouchez O."/>
            <person name="Roques C."/>
            <person name="Iampietro C."/>
            <person name="Lluch J."/>
            <person name="Castinel A."/>
            <person name="Donnadieu C."/>
            <person name="Desvignes T."/>
            <person name="Floi Bucao C."/>
            <person name="Jouanno E."/>
            <person name="Wen M."/>
            <person name="Mejri S."/>
            <person name="Dirks R."/>
            <person name="Jansen H."/>
            <person name="Henkel C."/>
            <person name="Chen W.J."/>
            <person name="Zahm M."/>
            <person name="Cabau C."/>
            <person name="Klopp C."/>
            <person name="Thompson A.W."/>
            <person name="Robinson-Rechavi M."/>
            <person name="Braasch I."/>
            <person name="Lecointre G."/>
            <person name="Bobe J."/>
            <person name="Postlethwait J.H."/>
            <person name="Berthelot C."/>
            <person name="Roest Crollius H."/>
            <person name="Guiguen Y."/>
        </authorList>
    </citation>
    <scope>NUCLEOTIDE SEQUENCE</scope>
    <source>
        <strain evidence="2">WJC10195</strain>
    </source>
</reference>
<keyword evidence="3" id="KW-1185">Reference proteome</keyword>
<name>A0A9Q1IKJ3_SYNKA</name>
<dbReference type="Proteomes" id="UP001152622">
    <property type="component" value="Chromosome 13"/>
</dbReference>
<evidence type="ECO:0000313" key="2">
    <source>
        <dbReference type="EMBL" id="KAJ8344036.1"/>
    </source>
</evidence>
<sequence length="121" mass="13289">MKSPAVSGHLCCRSFSSPTDTKQNLAAVPYEALEKHRAEQSQETGRINNSKDRSHKVTMPWHFSSDAKAGTGKNNSVGTGLGLNEDLIQLHCLHSQAWPTVPNPQWGVAVWKVEAGRPSWL</sequence>
<evidence type="ECO:0000256" key="1">
    <source>
        <dbReference type="SAM" id="MobiDB-lite"/>
    </source>
</evidence>
<comment type="caution">
    <text evidence="2">The sequence shown here is derived from an EMBL/GenBank/DDBJ whole genome shotgun (WGS) entry which is preliminary data.</text>
</comment>
<dbReference type="EMBL" id="JAINUF010000013">
    <property type="protein sequence ID" value="KAJ8344036.1"/>
    <property type="molecule type" value="Genomic_DNA"/>
</dbReference>
<protein>
    <submittedName>
        <fullName evidence="2">Uncharacterized protein</fullName>
    </submittedName>
</protein>
<feature type="region of interest" description="Disordered" evidence="1">
    <location>
        <begin position="33"/>
        <end position="73"/>
    </location>
</feature>
<proteinExistence type="predicted"/>
<organism evidence="2 3">
    <name type="scientific">Synaphobranchus kaupii</name>
    <name type="common">Kaup's arrowtooth eel</name>
    <dbReference type="NCBI Taxonomy" id="118154"/>
    <lineage>
        <taxon>Eukaryota</taxon>
        <taxon>Metazoa</taxon>
        <taxon>Chordata</taxon>
        <taxon>Craniata</taxon>
        <taxon>Vertebrata</taxon>
        <taxon>Euteleostomi</taxon>
        <taxon>Actinopterygii</taxon>
        <taxon>Neopterygii</taxon>
        <taxon>Teleostei</taxon>
        <taxon>Anguilliformes</taxon>
        <taxon>Synaphobranchidae</taxon>
        <taxon>Synaphobranchus</taxon>
    </lineage>
</organism>